<dbReference type="Gene3D" id="1.20.1640.10">
    <property type="entry name" value="Multidrug efflux transporter AcrB transmembrane domain"/>
    <property type="match status" value="2"/>
</dbReference>
<name>A0A9X2VHR3_9PSEU</name>
<dbReference type="Pfam" id="PF03176">
    <property type="entry name" value="MMPL"/>
    <property type="match status" value="2"/>
</dbReference>
<organism evidence="9 10">
    <name type="scientific">Umezawaea endophytica</name>
    <dbReference type="NCBI Taxonomy" id="1654476"/>
    <lineage>
        <taxon>Bacteria</taxon>
        <taxon>Bacillati</taxon>
        <taxon>Actinomycetota</taxon>
        <taxon>Actinomycetes</taxon>
        <taxon>Pseudonocardiales</taxon>
        <taxon>Pseudonocardiaceae</taxon>
        <taxon>Umezawaea</taxon>
    </lineage>
</organism>
<dbReference type="PANTHER" id="PTHR33406:SF13">
    <property type="entry name" value="MEMBRANE PROTEIN YDFJ"/>
    <property type="match status" value="1"/>
</dbReference>
<keyword evidence="4 7" id="KW-1133">Transmembrane helix</keyword>
<dbReference type="RefSeq" id="WP_259622366.1">
    <property type="nucleotide sequence ID" value="NZ_JANYMP010000003.1"/>
</dbReference>
<dbReference type="PANTHER" id="PTHR33406">
    <property type="entry name" value="MEMBRANE PROTEIN MJ1562-RELATED"/>
    <property type="match status" value="1"/>
</dbReference>
<accession>A0A9X2VHR3</accession>
<feature type="transmembrane region" description="Helical" evidence="7">
    <location>
        <begin position="245"/>
        <end position="263"/>
    </location>
</feature>
<evidence type="ECO:0000313" key="9">
    <source>
        <dbReference type="EMBL" id="MCS7476853.1"/>
    </source>
</evidence>
<feature type="transmembrane region" description="Helical" evidence="7">
    <location>
        <begin position="564"/>
        <end position="589"/>
    </location>
</feature>
<proteinExistence type="predicted"/>
<keyword evidence="3 7" id="KW-0812">Transmembrane</keyword>
<evidence type="ECO:0000256" key="2">
    <source>
        <dbReference type="ARBA" id="ARBA00022475"/>
    </source>
</evidence>
<feature type="domain" description="SSD" evidence="8">
    <location>
        <begin position="212"/>
        <end position="341"/>
    </location>
</feature>
<evidence type="ECO:0000256" key="6">
    <source>
        <dbReference type="SAM" id="MobiDB-lite"/>
    </source>
</evidence>
<evidence type="ECO:0000259" key="8">
    <source>
        <dbReference type="PROSITE" id="PS50156"/>
    </source>
</evidence>
<feature type="transmembrane region" description="Helical" evidence="7">
    <location>
        <begin position="316"/>
        <end position="338"/>
    </location>
</feature>
<dbReference type="InterPro" id="IPR050545">
    <property type="entry name" value="Mycobact_MmpL"/>
</dbReference>
<protein>
    <submittedName>
        <fullName evidence="9">MMPL family transporter</fullName>
    </submittedName>
</protein>
<feature type="transmembrane region" description="Helical" evidence="7">
    <location>
        <begin position="595"/>
        <end position="619"/>
    </location>
</feature>
<feature type="transmembrane region" description="Helical" evidence="7">
    <location>
        <begin position="192"/>
        <end position="225"/>
    </location>
</feature>
<feature type="region of interest" description="Disordered" evidence="6">
    <location>
        <begin position="712"/>
        <end position="731"/>
    </location>
</feature>
<dbReference type="PROSITE" id="PS50156">
    <property type="entry name" value="SSD"/>
    <property type="match status" value="1"/>
</dbReference>
<feature type="transmembrane region" description="Helical" evidence="7">
    <location>
        <begin position="674"/>
        <end position="699"/>
    </location>
</feature>
<reference evidence="9" key="1">
    <citation type="submission" date="2022-08" db="EMBL/GenBank/DDBJ databases">
        <authorList>
            <person name="Tistechok S."/>
            <person name="Samborskyy M."/>
            <person name="Roman I."/>
        </authorList>
    </citation>
    <scope>NUCLEOTIDE SEQUENCE</scope>
    <source>
        <strain evidence="9">DSM 103496</strain>
    </source>
</reference>
<dbReference type="AlphaFoldDB" id="A0A9X2VHR3"/>
<dbReference type="SUPFAM" id="SSF82866">
    <property type="entry name" value="Multidrug efflux transporter AcrB transmembrane domain"/>
    <property type="match status" value="2"/>
</dbReference>
<feature type="transmembrane region" description="Helical" evidence="7">
    <location>
        <begin position="378"/>
        <end position="396"/>
    </location>
</feature>
<evidence type="ECO:0000256" key="1">
    <source>
        <dbReference type="ARBA" id="ARBA00004651"/>
    </source>
</evidence>
<comment type="subcellular location">
    <subcellularLocation>
        <location evidence="1">Cell membrane</location>
        <topology evidence="1">Multi-pass membrane protein</topology>
    </subcellularLocation>
</comment>
<dbReference type="EMBL" id="JANYMP010000003">
    <property type="protein sequence ID" value="MCS7476853.1"/>
    <property type="molecule type" value="Genomic_DNA"/>
</dbReference>
<keyword evidence="10" id="KW-1185">Reference proteome</keyword>
<evidence type="ECO:0000256" key="7">
    <source>
        <dbReference type="SAM" id="Phobius"/>
    </source>
</evidence>
<evidence type="ECO:0000313" key="10">
    <source>
        <dbReference type="Proteomes" id="UP001141259"/>
    </source>
</evidence>
<feature type="transmembrane region" description="Helical" evidence="7">
    <location>
        <begin position="32"/>
        <end position="52"/>
    </location>
</feature>
<sequence length="731" mass="74712">MIPGGTMSAAAHDGRAARAVAVVGRGCVRHRYVVLGTWVLLVLALVVAARVIGTPTDNDVSLPGTDAQVVRDLTASSATPLTGGTVILVAPDGRLDDEARAGVLAATSASLRGADHVTTVKPPSTQDGSLSADGRTGWFAVGLDVRRAELTKAMAHTVTDAARPAADAGLRVLPGGALAQVVDGSGSTGDEYFGLALAALVLFLALGGLVGAALALLTAALSVLATLEVVGLAGNLTSMPAQASTLALMVGLGVGIDYSLFLLSRFRAVMRSGRSVPEAVERAVADSGTAVVVAGVTVAVALAGLGLTEVPLLQTLAWTCGTAVLFAVLAALTLLPALTSLAGERLARGGKLYNRLARRTGSGGFWARQADRVTRRPLLAGGLAIVVLALLAAPATDLRLGQLDAGSSPESTAVRQANDAVSAAFGPGAGTPLTVLGRLPTPITDERDPRVPPLVAVVRAQQGVAAVGRPTPSEDGRVVTVQVIASTAGGDPATADLVHRLRSQSVPDMTVHVGGSAAARVDLADRVTAKLPLVIGIVLLLSVLVLLLAFRAPLLALKAAVMDLISIGAAYGVLTAVFTWGWGVTWIGLSGPVPIPSFVPLMLFALLFGLSMDYEVFLLNEVQRSWRRTGDNLRSVREGLLGTGRVITAAAAIMVGVFLAFVPNNDPTIKMFGVGLAVAIAVDATVVRCLLVPATMALLGDLNWWTPGRGRARSEVDGGVTGPGRQRPGAR</sequence>
<keyword evidence="2" id="KW-1003">Cell membrane</keyword>
<comment type="caution">
    <text evidence="9">The sequence shown here is derived from an EMBL/GenBank/DDBJ whole genome shotgun (WGS) entry which is preliminary data.</text>
</comment>
<evidence type="ECO:0000256" key="3">
    <source>
        <dbReference type="ARBA" id="ARBA00022692"/>
    </source>
</evidence>
<feature type="transmembrane region" description="Helical" evidence="7">
    <location>
        <begin position="640"/>
        <end position="662"/>
    </location>
</feature>
<dbReference type="Proteomes" id="UP001141259">
    <property type="component" value="Unassembled WGS sequence"/>
</dbReference>
<dbReference type="InterPro" id="IPR000731">
    <property type="entry name" value="SSD"/>
</dbReference>
<keyword evidence="5 7" id="KW-0472">Membrane</keyword>
<dbReference type="InterPro" id="IPR004869">
    <property type="entry name" value="MMPL_dom"/>
</dbReference>
<evidence type="ECO:0000256" key="5">
    <source>
        <dbReference type="ARBA" id="ARBA00023136"/>
    </source>
</evidence>
<feature type="transmembrane region" description="Helical" evidence="7">
    <location>
        <begin position="531"/>
        <end position="552"/>
    </location>
</feature>
<dbReference type="GO" id="GO:0005886">
    <property type="term" value="C:plasma membrane"/>
    <property type="evidence" value="ECO:0007669"/>
    <property type="project" value="UniProtKB-SubCell"/>
</dbReference>
<gene>
    <name evidence="9" type="ORF">NZH93_08295</name>
</gene>
<evidence type="ECO:0000256" key="4">
    <source>
        <dbReference type="ARBA" id="ARBA00022989"/>
    </source>
</evidence>
<feature type="transmembrane region" description="Helical" evidence="7">
    <location>
        <begin position="283"/>
        <end position="304"/>
    </location>
</feature>